<dbReference type="AlphaFoldDB" id="A0A1H8DH56"/>
<sequence>MFYWNEQSIRWYKEAAEYGCFHEQIVKVAAPYINCDCTACDLGCGLGYLSLELAKIAKQVTAIDIDDNALNVLRASISQNGTSNIEVMREDVQLIPSQAIWDVVVLCSFGRLTENNNFTKYMALCKKRLISIVGSNAKSNISPSGLSHYEKDHVPKLISFLEKQGIPYRLIEQNLEFGQPLSTQQDAIDFICHYTPGCTVETAAEHAKEHLKQLGDGRYCLPNQKCYGIFIIDKQEETT</sequence>
<dbReference type="InterPro" id="IPR041698">
    <property type="entry name" value="Methyltransf_25"/>
</dbReference>
<reference evidence="2 3" key="1">
    <citation type="submission" date="2016-10" db="EMBL/GenBank/DDBJ databases">
        <authorList>
            <person name="de Groot N.N."/>
        </authorList>
    </citation>
    <scope>NUCLEOTIDE SEQUENCE [LARGE SCALE GENOMIC DNA]</scope>
    <source>
        <strain evidence="2 3">CGMCC 1.5070</strain>
    </source>
</reference>
<dbReference type="GO" id="GO:0032259">
    <property type="term" value="P:methylation"/>
    <property type="evidence" value="ECO:0007669"/>
    <property type="project" value="UniProtKB-KW"/>
</dbReference>
<dbReference type="OrthoDB" id="9784101at2"/>
<dbReference type="Gene3D" id="3.40.50.150">
    <property type="entry name" value="Vaccinia Virus protein VP39"/>
    <property type="match status" value="1"/>
</dbReference>
<evidence type="ECO:0000259" key="1">
    <source>
        <dbReference type="Pfam" id="PF13649"/>
    </source>
</evidence>
<feature type="domain" description="Methyltransferase" evidence="1">
    <location>
        <begin position="40"/>
        <end position="122"/>
    </location>
</feature>
<dbReference type="STRING" id="474960.SAMN05216180_2576"/>
<accession>A0A1H8DH56</accession>
<gene>
    <name evidence="2" type="ORF">SAMN05216180_2576</name>
</gene>
<protein>
    <submittedName>
        <fullName evidence="2">Methyltransferase domain-containing protein</fullName>
    </submittedName>
</protein>
<dbReference type="RefSeq" id="WP_092755822.1">
    <property type="nucleotide sequence ID" value="NZ_FOCG01000003.1"/>
</dbReference>
<organism evidence="2 3">
    <name type="scientific">Hydrogenoanaerobacterium saccharovorans</name>
    <dbReference type="NCBI Taxonomy" id="474960"/>
    <lineage>
        <taxon>Bacteria</taxon>
        <taxon>Bacillati</taxon>
        <taxon>Bacillota</taxon>
        <taxon>Clostridia</taxon>
        <taxon>Eubacteriales</taxon>
        <taxon>Oscillospiraceae</taxon>
        <taxon>Hydrogenoanaerobacterium</taxon>
    </lineage>
</organism>
<proteinExistence type="predicted"/>
<keyword evidence="3" id="KW-1185">Reference proteome</keyword>
<evidence type="ECO:0000313" key="3">
    <source>
        <dbReference type="Proteomes" id="UP000199158"/>
    </source>
</evidence>
<dbReference type="EMBL" id="FOCG01000003">
    <property type="protein sequence ID" value="SEN05827.1"/>
    <property type="molecule type" value="Genomic_DNA"/>
</dbReference>
<dbReference type="Pfam" id="PF13649">
    <property type="entry name" value="Methyltransf_25"/>
    <property type="match status" value="1"/>
</dbReference>
<keyword evidence="2" id="KW-0808">Transferase</keyword>
<dbReference type="GO" id="GO:0008168">
    <property type="term" value="F:methyltransferase activity"/>
    <property type="evidence" value="ECO:0007669"/>
    <property type="project" value="UniProtKB-KW"/>
</dbReference>
<dbReference type="SUPFAM" id="SSF53335">
    <property type="entry name" value="S-adenosyl-L-methionine-dependent methyltransferases"/>
    <property type="match status" value="1"/>
</dbReference>
<dbReference type="InterPro" id="IPR029063">
    <property type="entry name" value="SAM-dependent_MTases_sf"/>
</dbReference>
<keyword evidence="2" id="KW-0489">Methyltransferase</keyword>
<dbReference type="CDD" id="cd02440">
    <property type="entry name" value="AdoMet_MTases"/>
    <property type="match status" value="1"/>
</dbReference>
<evidence type="ECO:0000313" key="2">
    <source>
        <dbReference type="EMBL" id="SEN05827.1"/>
    </source>
</evidence>
<dbReference type="Proteomes" id="UP000199158">
    <property type="component" value="Unassembled WGS sequence"/>
</dbReference>
<name>A0A1H8DH56_9FIRM</name>